<feature type="region of interest" description="Disordered" evidence="5">
    <location>
        <begin position="571"/>
        <end position="617"/>
    </location>
</feature>
<dbReference type="PROSITE" id="PS00108">
    <property type="entry name" value="PROTEIN_KINASE_ST"/>
    <property type="match status" value="1"/>
</dbReference>
<dbReference type="STRING" id="447093.C0NSI0"/>
<evidence type="ECO:0000313" key="8">
    <source>
        <dbReference type="Proteomes" id="UP000001631"/>
    </source>
</evidence>
<dbReference type="EMBL" id="GG663370">
    <property type="protein sequence ID" value="EEH05846.1"/>
    <property type="molecule type" value="Genomic_DNA"/>
</dbReference>
<dbReference type="Gene3D" id="1.10.510.10">
    <property type="entry name" value="Transferase(Phosphotransferase) domain 1"/>
    <property type="match status" value="1"/>
</dbReference>
<feature type="region of interest" description="Disordered" evidence="5">
    <location>
        <begin position="314"/>
        <end position="340"/>
    </location>
</feature>
<keyword evidence="2 4" id="KW-0547">Nucleotide-binding</keyword>
<name>C0NSI0_AJECG</name>
<proteinExistence type="predicted"/>
<evidence type="ECO:0000256" key="4">
    <source>
        <dbReference type="PROSITE-ProRule" id="PRU10141"/>
    </source>
</evidence>
<feature type="compositionally biased region" description="Polar residues" evidence="5">
    <location>
        <begin position="571"/>
        <end position="613"/>
    </location>
</feature>
<dbReference type="Gene3D" id="3.30.200.20">
    <property type="entry name" value="Phosphorylase Kinase, domain 1"/>
    <property type="match status" value="1"/>
</dbReference>
<dbReference type="FunFam" id="3.30.200.20:FF:000233">
    <property type="entry name" value="Meiosis induction protein kinase"/>
    <property type="match status" value="1"/>
</dbReference>
<feature type="compositionally biased region" description="Basic and acidic residues" evidence="5">
    <location>
        <begin position="321"/>
        <end position="335"/>
    </location>
</feature>
<dbReference type="GO" id="GO:0004674">
    <property type="term" value="F:protein serine/threonine kinase activity"/>
    <property type="evidence" value="ECO:0007669"/>
    <property type="project" value="UniProtKB-KW"/>
</dbReference>
<protein>
    <submittedName>
        <fullName evidence="7">Sporulation protein kinase</fullName>
    </submittedName>
</protein>
<feature type="compositionally biased region" description="Basic residues" evidence="5">
    <location>
        <begin position="492"/>
        <end position="501"/>
    </location>
</feature>
<feature type="compositionally biased region" description="Basic and acidic residues" evidence="5">
    <location>
        <begin position="718"/>
        <end position="730"/>
    </location>
</feature>
<dbReference type="HOGENOM" id="CLU_011172_0_0_1"/>
<evidence type="ECO:0000256" key="2">
    <source>
        <dbReference type="ARBA" id="ARBA00022741"/>
    </source>
</evidence>
<accession>C0NSI0</accession>
<organism evidence="7 8">
    <name type="scientific">Ajellomyces capsulatus (strain G186AR / H82 / ATCC MYA-2454 / RMSCC 2432)</name>
    <name type="common">Darling's disease fungus</name>
    <name type="synonym">Histoplasma capsulatum</name>
    <dbReference type="NCBI Taxonomy" id="447093"/>
    <lineage>
        <taxon>Eukaryota</taxon>
        <taxon>Fungi</taxon>
        <taxon>Dikarya</taxon>
        <taxon>Ascomycota</taxon>
        <taxon>Pezizomycotina</taxon>
        <taxon>Eurotiomycetes</taxon>
        <taxon>Eurotiomycetidae</taxon>
        <taxon>Onygenales</taxon>
        <taxon>Ajellomycetaceae</taxon>
        <taxon>Histoplasma</taxon>
    </lineage>
</organism>
<dbReference type="InterPro" id="IPR011009">
    <property type="entry name" value="Kinase-like_dom_sf"/>
</dbReference>
<evidence type="ECO:0000256" key="1">
    <source>
        <dbReference type="ARBA" id="ARBA00022527"/>
    </source>
</evidence>
<evidence type="ECO:0000259" key="6">
    <source>
        <dbReference type="PROSITE" id="PS50011"/>
    </source>
</evidence>
<feature type="compositionally biased region" description="Polar residues" evidence="5">
    <location>
        <begin position="422"/>
        <end position="442"/>
    </location>
</feature>
<dbReference type="FunFam" id="1.10.510.10:FF:000314">
    <property type="entry name" value="Serine threonine-protein kinase mak"/>
    <property type="match status" value="1"/>
</dbReference>
<dbReference type="Pfam" id="PF00069">
    <property type="entry name" value="Pkinase"/>
    <property type="match status" value="1"/>
</dbReference>
<dbReference type="SMART" id="SM00220">
    <property type="entry name" value="S_TKc"/>
    <property type="match status" value="1"/>
</dbReference>
<dbReference type="GO" id="GO:0005524">
    <property type="term" value="F:ATP binding"/>
    <property type="evidence" value="ECO:0007669"/>
    <property type="project" value="UniProtKB-UniRule"/>
</dbReference>
<feature type="binding site" evidence="4">
    <location>
        <position position="59"/>
    </location>
    <ligand>
        <name>ATP</name>
        <dbReference type="ChEBI" id="CHEBI:30616"/>
    </ligand>
</feature>
<evidence type="ECO:0000313" key="7">
    <source>
        <dbReference type="EMBL" id="EEH05846.1"/>
    </source>
</evidence>
<sequence>MTVTYDQSYRNANMGTATLEEKFEVMKEIGDGSFGSVVLARTRTAGSHVAKRGTMIAIKTMKKTFESFSSCLELREVIFLRTLPHHPHLVPALDIFLDPMSKKLHICMEYMDGNLYQLMKAREQKCLDSKTVKSILFQILSGLDHIHAHNFFHRDIKPENILVSSTASGDSSAFSRFTPPATPSTFSVKIADFGLARETHSTVPYTTYVSTRWYRAPEVLLRAGEYSAPVDMWAVGAMAVEIATLKPLFPGRNEVDQMAPHSMESILQPPHWPVAFSNFVTWCLMWDPKSRPTSSQALNHDYFVDAIDPLRPKSSRLLGRKQSDKSFKSAGRDTNDSPALSTKASWFRRSLIGRDSPAPVLEEDESRRLPAISHNASPDLQTTKPKPVATKRATWTNGAPMPILPSIRPVSPLSNAVTAQANSSLSHANDGATANHSENGQKSNKKIGRQLSVNSNGNHYSDVHRQEAERALNGGGGLATPASATKESFFSHLRKRARRLSGRSQGTSNNSNSNNCDDVEANAGCVPWSNRSSMALDSVNLADQKPGADFAELDKALQNVRYSLDITSPSLPTHLASPTTTNAPSNRQLIPQGPSVRNTENYASNPTSGPISSRTRRALQLSTHPVNRYETPEEEDELLHEVLHSTTKAARHLGQRSVTMDDMTRDEIFKKGNYQSIRAINPTSPILNPYPTPSPSSKCDGAFFGPETLTPSKPLRMNKPDNIADKHDSTRQWPTPPYDESQWAESAAESIFAAVGSTFR</sequence>
<dbReference type="Proteomes" id="UP000001631">
    <property type="component" value="Unassembled WGS sequence"/>
</dbReference>
<dbReference type="SUPFAM" id="SSF56112">
    <property type="entry name" value="Protein kinase-like (PK-like)"/>
    <property type="match status" value="1"/>
</dbReference>
<dbReference type="PROSITE" id="PS00107">
    <property type="entry name" value="PROTEIN_KINASE_ATP"/>
    <property type="match status" value="1"/>
</dbReference>
<dbReference type="CDD" id="cd07830">
    <property type="entry name" value="STKc_MAK_like"/>
    <property type="match status" value="1"/>
</dbReference>
<keyword evidence="1" id="KW-0723">Serine/threonine-protein kinase</keyword>
<dbReference type="RefSeq" id="XP_045286327.1">
    <property type="nucleotide sequence ID" value="XM_045433159.1"/>
</dbReference>
<dbReference type="InterPro" id="IPR050117">
    <property type="entry name" value="MAPK"/>
</dbReference>
<keyword evidence="8" id="KW-1185">Reference proteome</keyword>
<feature type="region of interest" description="Disordered" evidence="5">
    <location>
        <begin position="357"/>
        <end position="388"/>
    </location>
</feature>
<feature type="compositionally biased region" description="Polar residues" evidence="5">
    <location>
        <begin position="374"/>
        <end position="384"/>
    </location>
</feature>
<keyword evidence="7" id="KW-0808">Transferase</keyword>
<dbReference type="InParanoid" id="C0NSI0"/>
<feature type="region of interest" description="Disordered" evidence="5">
    <location>
        <begin position="473"/>
        <end position="515"/>
    </location>
</feature>
<feature type="domain" description="Protein kinase" evidence="6">
    <location>
        <begin position="23"/>
        <end position="303"/>
    </location>
</feature>
<dbReference type="InterPro" id="IPR008271">
    <property type="entry name" value="Ser/Thr_kinase_AS"/>
</dbReference>
<dbReference type="InterPro" id="IPR017441">
    <property type="entry name" value="Protein_kinase_ATP_BS"/>
</dbReference>
<reference evidence="7" key="1">
    <citation type="submission" date="2009-02" db="EMBL/GenBank/DDBJ databases">
        <title>The Genome Sequence of Ajellomyces capsulatus strain G186AR.</title>
        <authorList>
            <consortium name="The Broad Institute Genome Sequencing Platform"/>
            <person name="Champion M."/>
            <person name="Cuomo C."/>
            <person name="Ma L.-J."/>
            <person name="Henn M.R."/>
            <person name="Sil A."/>
            <person name="Goldman B."/>
            <person name="Young S.K."/>
            <person name="Kodira C.D."/>
            <person name="Zeng Q."/>
            <person name="Koehrsen M."/>
            <person name="Alvarado L."/>
            <person name="Berlin A."/>
            <person name="Borenstein D."/>
            <person name="Chen Z."/>
            <person name="Engels R."/>
            <person name="Freedman E."/>
            <person name="Gellesch M."/>
            <person name="Goldberg J."/>
            <person name="Griggs A."/>
            <person name="Gujja S."/>
            <person name="Heiman D."/>
            <person name="Hepburn T."/>
            <person name="Howarth C."/>
            <person name="Jen D."/>
            <person name="Larson L."/>
            <person name="Lewis B."/>
            <person name="Mehta T."/>
            <person name="Park D."/>
            <person name="Pearson M."/>
            <person name="Roberts A."/>
            <person name="Saif S."/>
            <person name="Shea T."/>
            <person name="Shenoy N."/>
            <person name="Sisk P."/>
            <person name="Stolte C."/>
            <person name="Sykes S."/>
            <person name="Walk T."/>
            <person name="White J."/>
            <person name="Yandava C."/>
            <person name="Klein B."/>
            <person name="McEwen J.G."/>
            <person name="Puccia R."/>
            <person name="Goldman G.H."/>
            <person name="Felipe M.S."/>
            <person name="Nino-Vega G."/>
            <person name="San-Blas G."/>
            <person name="Taylor J."/>
            <person name="Mendoza L."/>
            <person name="Galagan J."/>
            <person name="Nusbaum C."/>
            <person name="Birren B."/>
        </authorList>
    </citation>
    <scope>NUCLEOTIDE SEQUENCE</scope>
    <source>
        <strain evidence="7">G186AR</strain>
    </source>
</reference>
<dbReference type="VEuPathDB" id="FungiDB:I7I50_06443"/>
<feature type="region of interest" description="Disordered" evidence="5">
    <location>
        <begin position="422"/>
        <end position="445"/>
    </location>
</feature>
<feature type="region of interest" description="Disordered" evidence="5">
    <location>
        <begin position="708"/>
        <end position="744"/>
    </location>
</feature>
<keyword evidence="7" id="KW-0418">Kinase</keyword>
<dbReference type="InterPro" id="IPR000719">
    <property type="entry name" value="Prot_kinase_dom"/>
</dbReference>
<keyword evidence="3 4" id="KW-0067">ATP-binding</keyword>
<dbReference type="PANTHER" id="PTHR24055">
    <property type="entry name" value="MITOGEN-ACTIVATED PROTEIN KINASE"/>
    <property type="match status" value="1"/>
</dbReference>
<dbReference type="AlphaFoldDB" id="C0NSI0"/>
<evidence type="ECO:0000256" key="3">
    <source>
        <dbReference type="ARBA" id="ARBA00022840"/>
    </source>
</evidence>
<dbReference type="GeneID" id="69039126"/>
<gene>
    <name evidence="7" type="ORF">HCBG_06110</name>
</gene>
<dbReference type="PROSITE" id="PS50011">
    <property type="entry name" value="PROTEIN_KINASE_DOM"/>
    <property type="match status" value="1"/>
</dbReference>
<evidence type="ECO:0000256" key="5">
    <source>
        <dbReference type="SAM" id="MobiDB-lite"/>
    </source>
</evidence>